<sequence length="315" mass="33104">MVKRLLSSSASDVAKMSSSELKQAILASEGRTICSENVVMAPPVAGDITNAEVASAYGADLILLNAFDCLNPIILGLPGFSNFNEIVAAMQDTSKNTRNPVAEVKKLVGRPVGVNLEPVDLEADMAEDLLIISEGRICSEATLKRADELGFDFICLTGNPGTGVTNRQIAKAVTLAKKHFSGLVIAGKMHGAGVAEPVASTEAIHEFIEAGADIILLPAVGTVPGFTDSELIEAVKYAKSKGALTMSAIGTSQESADKETIKQIAIRNKVAGVDIQHIGDAGYGGLAPAENIYAMSLAIRGMRHTMNRISRSINR</sequence>
<evidence type="ECO:0000259" key="1">
    <source>
        <dbReference type="Pfam" id="PF25509"/>
    </source>
</evidence>
<dbReference type="InterPro" id="IPR011060">
    <property type="entry name" value="RibuloseP-bd_barrel"/>
</dbReference>
<dbReference type="GO" id="GO:0016787">
    <property type="term" value="F:hydrolase activity"/>
    <property type="evidence" value="ECO:0007669"/>
    <property type="project" value="UniProtKB-KW"/>
</dbReference>
<dbReference type="AlphaFoldDB" id="A0AAW9KCF9"/>
<dbReference type="Proteomes" id="UP001290462">
    <property type="component" value="Unassembled WGS sequence"/>
</dbReference>
<dbReference type="Pfam" id="PF25509">
    <property type="entry name" value="DUF7916"/>
    <property type="match status" value="1"/>
</dbReference>
<evidence type="ECO:0000313" key="3">
    <source>
        <dbReference type="Proteomes" id="UP001290462"/>
    </source>
</evidence>
<evidence type="ECO:0000313" key="2">
    <source>
        <dbReference type="EMBL" id="MDZ5759808.1"/>
    </source>
</evidence>
<proteinExistence type="predicted"/>
<dbReference type="EMBL" id="JAVBVO010000004">
    <property type="protein sequence ID" value="MDZ5759808.1"/>
    <property type="molecule type" value="Genomic_DNA"/>
</dbReference>
<keyword evidence="2" id="KW-0378">Hydrolase</keyword>
<name>A0AAW9KCF9_CARML</name>
<dbReference type="SUPFAM" id="SSF51366">
    <property type="entry name" value="Ribulose-phoshate binding barrel"/>
    <property type="match status" value="1"/>
</dbReference>
<gene>
    <name evidence="2" type="ORF">RAK27_14195</name>
</gene>
<reference evidence="2" key="1">
    <citation type="submission" date="2023-08" db="EMBL/GenBank/DDBJ databases">
        <title>Genomic characterization of piscicolin 126 produced by Carnobacterium maltaromaticum CM22 strain isolated from salmon (Salmo salar).</title>
        <authorList>
            <person name="Gonzalez-Gragera E."/>
            <person name="Garcia-Lopez J.D."/>
            <person name="Teso-Perez C."/>
            <person name="Gimenez-Hernandez I."/>
            <person name="Peralta-Sanchez J.M."/>
            <person name="Valdivia E."/>
            <person name="Montalban-Lopez M."/>
            <person name="Martin-Platero A.M."/>
            <person name="Banos A."/>
            <person name="Martinez-Bueno M."/>
        </authorList>
    </citation>
    <scope>NUCLEOTIDE SEQUENCE</scope>
    <source>
        <strain evidence="2">CM22</strain>
    </source>
</reference>
<comment type="caution">
    <text evidence="2">The sequence shown here is derived from an EMBL/GenBank/DDBJ whole genome shotgun (WGS) entry which is preliminary data.</text>
</comment>
<protein>
    <submittedName>
        <fullName evidence="2">Haloacid dehalogenase-like hydrolase</fullName>
    </submittedName>
</protein>
<dbReference type="RefSeq" id="WP_010052408.1">
    <property type="nucleotide sequence ID" value="NZ_CAJGUS010000049.1"/>
</dbReference>
<accession>A0AAW9KCF9</accession>
<organism evidence="2 3">
    <name type="scientific">Carnobacterium maltaromaticum</name>
    <name type="common">Carnobacterium piscicola</name>
    <dbReference type="NCBI Taxonomy" id="2751"/>
    <lineage>
        <taxon>Bacteria</taxon>
        <taxon>Bacillati</taxon>
        <taxon>Bacillota</taxon>
        <taxon>Bacilli</taxon>
        <taxon>Lactobacillales</taxon>
        <taxon>Carnobacteriaceae</taxon>
        <taxon>Carnobacterium</taxon>
    </lineage>
</organism>
<feature type="domain" description="DUF7916" evidence="1">
    <location>
        <begin position="6"/>
        <end position="315"/>
    </location>
</feature>
<dbReference type="InterPro" id="IPR057238">
    <property type="entry name" value="DUF7916"/>
</dbReference>